<dbReference type="Proteomes" id="UP000320393">
    <property type="component" value="Unassembled WGS sequence"/>
</dbReference>
<protein>
    <submittedName>
        <fullName evidence="1">GYD domain-containing protein</fullName>
    </submittedName>
</protein>
<evidence type="ECO:0000313" key="1">
    <source>
        <dbReference type="EMBL" id="TMI80097.1"/>
    </source>
</evidence>
<dbReference type="Pfam" id="PF08734">
    <property type="entry name" value="GYD"/>
    <property type="match status" value="1"/>
</dbReference>
<dbReference type="Proteomes" id="UP000320048">
    <property type="component" value="Unassembled WGS sequence"/>
</dbReference>
<evidence type="ECO:0000313" key="3">
    <source>
        <dbReference type="Proteomes" id="UP000320048"/>
    </source>
</evidence>
<organism evidence="1 3">
    <name type="scientific">Candidatus Segetimicrobium genomatis</name>
    <dbReference type="NCBI Taxonomy" id="2569760"/>
    <lineage>
        <taxon>Bacteria</taxon>
        <taxon>Bacillati</taxon>
        <taxon>Candidatus Sysuimicrobiota</taxon>
        <taxon>Candidatus Sysuimicrobiia</taxon>
        <taxon>Candidatus Sysuimicrobiales</taxon>
        <taxon>Candidatus Segetimicrobiaceae</taxon>
        <taxon>Candidatus Segetimicrobium</taxon>
    </lineage>
</organism>
<dbReference type="EMBL" id="VBAO01000242">
    <property type="protein sequence ID" value="TMI80097.1"/>
    <property type="molecule type" value="Genomic_DNA"/>
</dbReference>
<accession>A0A537J968</accession>
<gene>
    <name evidence="2" type="ORF">E6H02_04010</name>
    <name evidence="1" type="ORF">E6H04_09260</name>
</gene>
<comment type="caution">
    <text evidence="1">The sequence shown here is derived from an EMBL/GenBank/DDBJ whole genome shotgun (WGS) entry which is preliminary data.</text>
</comment>
<proteinExistence type="predicted"/>
<name>A0A537J968_9BACT</name>
<sequence>MPLYVGLLNWTEQGVKAAKDTVKRAQTFRTFAEKAGCKVREVLWTMGPYDAVALYEAPDDITASRLMITLGMQGYVHTLTMRAFTPDEAKKIVGGLP</sequence>
<evidence type="ECO:0000313" key="2">
    <source>
        <dbReference type="EMBL" id="TMJ14081.1"/>
    </source>
</evidence>
<dbReference type="EMBL" id="VBAM01000127">
    <property type="protein sequence ID" value="TMJ14081.1"/>
    <property type="molecule type" value="Genomic_DNA"/>
</dbReference>
<reference evidence="3 4" key="1">
    <citation type="journal article" date="2019" name="Nat. Microbiol.">
        <title>Mediterranean grassland soil C-N compound turnover is dependent on rainfall and depth, and is mediated by genomically divergent microorganisms.</title>
        <authorList>
            <person name="Diamond S."/>
            <person name="Andeer P.F."/>
            <person name="Li Z."/>
            <person name="Crits-Christoph A."/>
            <person name="Burstein D."/>
            <person name="Anantharaman K."/>
            <person name="Lane K.R."/>
            <person name="Thomas B.C."/>
            <person name="Pan C."/>
            <person name="Northen T.R."/>
            <person name="Banfield J.F."/>
        </authorList>
    </citation>
    <scope>NUCLEOTIDE SEQUENCE [LARGE SCALE GENOMIC DNA]</scope>
    <source>
        <strain evidence="2">NP_5</strain>
        <strain evidence="1">NP_7</strain>
    </source>
</reference>
<evidence type="ECO:0000313" key="4">
    <source>
        <dbReference type="Proteomes" id="UP000320393"/>
    </source>
</evidence>
<dbReference type="AlphaFoldDB" id="A0A537J968"/>
<dbReference type="InterPro" id="IPR014845">
    <property type="entry name" value="GYD/TTHA1554"/>
</dbReference>